<comment type="caution">
    <text evidence="16">The sequence shown here is derived from an EMBL/GenBank/DDBJ whole genome shotgun (WGS) entry which is preliminary data.</text>
</comment>
<name>A0A1G2RCS8_9BACT</name>
<evidence type="ECO:0000256" key="4">
    <source>
        <dbReference type="ARBA" id="ARBA00011245"/>
    </source>
</evidence>
<evidence type="ECO:0000256" key="11">
    <source>
        <dbReference type="ARBA" id="ARBA00022840"/>
    </source>
</evidence>
<accession>A0A1G2RCS8</accession>
<dbReference type="Pfam" id="PF00162">
    <property type="entry name" value="PGK"/>
    <property type="match status" value="1"/>
</dbReference>
<dbReference type="GO" id="GO:0006094">
    <property type="term" value="P:gluconeogenesis"/>
    <property type="evidence" value="ECO:0007669"/>
    <property type="project" value="TreeGrafter"/>
</dbReference>
<organism evidence="16 17">
    <name type="scientific">Candidatus Wildermuthbacteria bacterium RIFCSPHIGHO2_12_FULL_40_12</name>
    <dbReference type="NCBI Taxonomy" id="1802457"/>
    <lineage>
        <taxon>Bacteria</taxon>
        <taxon>Candidatus Wildermuthiibacteriota</taxon>
    </lineage>
</organism>
<feature type="binding site" evidence="13">
    <location>
        <begin position="346"/>
        <end position="349"/>
    </location>
    <ligand>
        <name>ATP</name>
        <dbReference type="ChEBI" id="CHEBI:30616"/>
    </ligand>
</feature>
<proteinExistence type="inferred from homology"/>
<feature type="binding site" evidence="13">
    <location>
        <begin position="59"/>
        <end position="62"/>
    </location>
    <ligand>
        <name>substrate</name>
    </ligand>
</feature>
<protein>
    <recommendedName>
        <fullName evidence="6 13">Phosphoglycerate kinase</fullName>
        <ecNumber evidence="5 13">2.7.2.3</ecNumber>
    </recommendedName>
</protein>
<dbReference type="EC" id="2.7.2.3" evidence="5 13"/>
<dbReference type="GO" id="GO:0005524">
    <property type="term" value="F:ATP binding"/>
    <property type="evidence" value="ECO:0007669"/>
    <property type="project" value="UniProtKB-KW"/>
</dbReference>
<dbReference type="PROSITE" id="PS00111">
    <property type="entry name" value="PGLYCERATE_KINASE"/>
    <property type="match status" value="1"/>
</dbReference>
<dbReference type="InterPro" id="IPR036043">
    <property type="entry name" value="Phosphoglycerate_kinase_sf"/>
</dbReference>
<keyword evidence="7 13" id="KW-0963">Cytoplasm</keyword>
<dbReference type="Proteomes" id="UP000177078">
    <property type="component" value="Unassembled WGS sequence"/>
</dbReference>
<dbReference type="EMBL" id="MHUC01000038">
    <property type="protein sequence ID" value="OHA70062.1"/>
    <property type="molecule type" value="Genomic_DNA"/>
</dbReference>
<dbReference type="HAMAP" id="MF_00145">
    <property type="entry name" value="Phosphoglyc_kinase"/>
    <property type="match status" value="1"/>
</dbReference>
<dbReference type="InterPro" id="IPR015824">
    <property type="entry name" value="Phosphoglycerate_kinase_N"/>
</dbReference>
<feature type="binding site" evidence="13">
    <location>
        <position position="118"/>
    </location>
    <ligand>
        <name>substrate</name>
    </ligand>
</feature>
<dbReference type="InterPro" id="IPR001576">
    <property type="entry name" value="Phosphoglycerate_kinase"/>
</dbReference>
<dbReference type="GO" id="GO:0004618">
    <property type="term" value="F:phosphoglycerate kinase activity"/>
    <property type="evidence" value="ECO:0007669"/>
    <property type="project" value="UniProtKB-UniRule"/>
</dbReference>
<evidence type="ECO:0000256" key="9">
    <source>
        <dbReference type="ARBA" id="ARBA00022741"/>
    </source>
</evidence>
<dbReference type="UniPathway" id="UPA00109">
    <property type="reaction ID" value="UER00185"/>
</dbReference>
<evidence type="ECO:0000256" key="5">
    <source>
        <dbReference type="ARBA" id="ARBA00013061"/>
    </source>
</evidence>
<dbReference type="AlphaFoldDB" id="A0A1G2RCS8"/>
<dbReference type="SUPFAM" id="SSF53748">
    <property type="entry name" value="Phosphoglycerate kinase"/>
    <property type="match status" value="1"/>
</dbReference>
<dbReference type="InterPro" id="IPR015911">
    <property type="entry name" value="Phosphoglycerate_kinase_CS"/>
</dbReference>
<comment type="similarity">
    <text evidence="3 13 15">Belongs to the phosphoglycerate kinase family.</text>
</comment>
<evidence type="ECO:0000256" key="14">
    <source>
        <dbReference type="PIRSR" id="PIRSR000724-2"/>
    </source>
</evidence>
<evidence type="ECO:0000256" key="3">
    <source>
        <dbReference type="ARBA" id="ARBA00008982"/>
    </source>
</evidence>
<evidence type="ECO:0000256" key="1">
    <source>
        <dbReference type="ARBA" id="ARBA00000642"/>
    </source>
</evidence>
<evidence type="ECO:0000256" key="7">
    <source>
        <dbReference type="ARBA" id="ARBA00022490"/>
    </source>
</evidence>
<evidence type="ECO:0000256" key="10">
    <source>
        <dbReference type="ARBA" id="ARBA00022777"/>
    </source>
</evidence>
<comment type="subcellular location">
    <subcellularLocation>
        <location evidence="13">Cytoplasm</location>
    </subcellularLocation>
</comment>
<dbReference type="FunFam" id="3.40.50.1260:FF:000006">
    <property type="entry name" value="Phosphoglycerate kinase"/>
    <property type="match status" value="1"/>
</dbReference>
<evidence type="ECO:0000313" key="16">
    <source>
        <dbReference type="EMBL" id="OHA70062.1"/>
    </source>
</evidence>
<comment type="caution">
    <text evidence="13">Lacks conserved residue(s) required for the propagation of feature annotation.</text>
</comment>
<dbReference type="PANTHER" id="PTHR11406:SF23">
    <property type="entry name" value="PHOSPHOGLYCERATE KINASE 1, CHLOROPLASTIC-RELATED"/>
    <property type="match status" value="1"/>
</dbReference>
<dbReference type="Gene3D" id="3.40.50.1260">
    <property type="entry name" value="Phosphoglycerate kinase, N-terminal domain"/>
    <property type="match status" value="2"/>
</dbReference>
<feature type="binding site" evidence="13">
    <location>
        <position position="36"/>
    </location>
    <ligand>
        <name>substrate</name>
    </ligand>
</feature>
<evidence type="ECO:0000313" key="17">
    <source>
        <dbReference type="Proteomes" id="UP000177078"/>
    </source>
</evidence>
<keyword evidence="9 13" id="KW-0547">Nucleotide-binding</keyword>
<dbReference type="PIRSF" id="PIRSF000724">
    <property type="entry name" value="Pgk"/>
    <property type="match status" value="1"/>
</dbReference>
<keyword evidence="11 13" id="KW-0067">ATP-binding</keyword>
<comment type="catalytic activity">
    <reaction evidence="1 13 15">
        <text>(2R)-3-phosphoglycerate + ATP = (2R)-3-phospho-glyceroyl phosphate + ADP</text>
        <dbReference type="Rhea" id="RHEA:14801"/>
        <dbReference type="ChEBI" id="CHEBI:30616"/>
        <dbReference type="ChEBI" id="CHEBI:57604"/>
        <dbReference type="ChEBI" id="CHEBI:58272"/>
        <dbReference type="ChEBI" id="CHEBI:456216"/>
        <dbReference type="EC" id="2.7.2.3"/>
    </reaction>
</comment>
<dbReference type="GO" id="GO:0006096">
    <property type="term" value="P:glycolytic process"/>
    <property type="evidence" value="ECO:0007669"/>
    <property type="project" value="UniProtKB-UniRule"/>
</dbReference>
<keyword evidence="8 13" id="KW-0808">Transferase</keyword>
<dbReference type="GO" id="GO:0043531">
    <property type="term" value="F:ADP binding"/>
    <property type="evidence" value="ECO:0007669"/>
    <property type="project" value="TreeGrafter"/>
</dbReference>
<dbReference type="PANTHER" id="PTHR11406">
    <property type="entry name" value="PHOSPHOGLYCERATE KINASE"/>
    <property type="match status" value="1"/>
</dbReference>
<reference evidence="16 17" key="1">
    <citation type="journal article" date="2016" name="Nat. Commun.">
        <title>Thousands of microbial genomes shed light on interconnected biogeochemical processes in an aquifer system.</title>
        <authorList>
            <person name="Anantharaman K."/>
            <person name="Brown C.T."/>
            <person name="Hug L.A."/>
            <person name="Sharon I."/>
            <person name="Castelle C.J."/>
            <person name="Probst A.J."/>
            <person name="Thomas B.C."/>
            <person name="Singh A."/>
            <person name="Wilkins M.J."/>
            <person name="Karaoz U."/>
            <person name="Brodie E.L."/>
            <person name="Williams K.H."/>
            <person name="Hubbard S.S."/>
            <person name="Banfield J.F."/>
        </authorList>
    </citation>
    <scope>NUCLEOTIDE SEQUENCE [LARGE SCALE GENOMIC DNA]</scope>
</reference>
<gene>
    <name evidence="13" type="primary">pgk</name>
    <name evidence="16" type="ORF">A3F15_01170</name>
</gene>
<comment type="pathway">
    <text evidence="2 13">Carbohydrate degradation; glycolysis; pyruvate from D-glyceraldehyde 3-phosphate: step 2/5.</text>
</comment>
<evidence type="ECO:0000256" key="15">
    <source>
        <dbReference type="RuleBase" id="RU000532"/>
    </source>
</evidence>
<evidence type="ECO:0000256" key="6">
    <source>
        <dbReference type="ARBA" id="ARBA00016471"/>
    </source>
</evidence>
<evidence type="ECO:0000256" key="8">
    <source>
        <dbReference type="ARBA" id="ARBA00022679"/>
    </source>
</evidence>
<evidence type="ECO:0000256" key="12">
    <source>
        <dbReference type="ARBA" id="ARBA00023152"/>
    </source>
</evidence>
<feature type="binding site" evidence="13 14">
    <location>
        <position position="319"/>
    </location>
    <ligand>
        <name>ATP</name>
        <dbReference type="ChEBI" id="CHEBI:30616"/>
    </ligand>
</feature>
<dbReference type="FunFam" id="3.40.50.1260:FF:000031">
    <property type="entry name" value="Phosphoglycerate kinase 1"/>
    <property type="match status" value="1"/>
</dbReference>
<feature type="binding site" evidence="13">
    <location>
        <position position="151"/>
    </location>
    <ligand>
        <name>substrate</name>
    </ligand>
</feature>
<evidence type="ECO:0000256" key="2">
    <source>
        <dbReference type="ARBA" id="ARBA00004838"/>
    </source>
</evidence>
<comment type="subunit">
    <text evidence="4 13">Monomer.</text>
</comment>
<dbReference type="PRINTS" id="PR00477">
    <property type="entry name" value="PHGLYCKINASE"/>
</dbReference>
<dbReference type="GO" id="GO:0005829">
    <property type="term" value="C:cytosol"/>
    <property type="evidence" value="ECO:0007669"/>
    <property type="project" value="TreeGrafter"/>
</dbReference>
<keyword evidence="10 13" id="KW-0418">Kinase</keyword>
<sequence length="395" mass="43431">MAKTLSQLDFKGKRVLLRCDLNVPIAQNGSILNDFRIKQSAPTIKYLTDRGAKVILISHLGDPGGRIIESLRLDRIKEKLADFLNQPVLKTNDCIGSSAKEMVETMQDGEVLLLENIRFYKEEEANDEQFAKELANLGDIYINDAFGVCHRKHASVVGIPKYLPSAAGLLLEKEIKVLSRVLENPWRPLAVVIGGVKISTKIKMIEKFIKLADNVLIGGGIANTILIGKSVMVGFPLPEKEILKKINKIDLTNTKIHLPIDGIIALKDKGEEFIRQGAIGVAKKEEAVLDIGPETIKIFKKIIQEAKMIVWNGPLGLSEDKRFENGTKEVAEAIVRNYSAFKVAGGGETVEALSKFDAFDKFDHVSTGGGAMLDFLSGEKLPGILAIDPVRVPRQ</sequence>
<evidence type="ECO:0000256" key="13">
    <source>
        <dbReference type="HAMAP-Rule" id="MF_00145"/>
    </source>
</evidence>
<feature type="binding site" evidence="13">
    <location>
        <begin position="20"/>
        <end position="22"/>
    </location>
    <ligand>
        <name>substrate</name>
    </ligand>
</feature>
<keyword evidence="12 13" id="KW-0324">Glycolysis</keyword>
<feature type="binding site" evidence="13 14">
    <location>
        <position position="201"/>
    </location>
    <ligand>
        <name>ATP</name>
        <dbReference type="ChEBI" id="CHEBI:30616"/>
    </ligand>
</feature>
<dbReference type="STRING" id="1802457.A3F15_01170"/>